<protein>
    <submittedName>
        <fullName evidence="2">Uncharacterized protein</fullName>
    </submittedName>
</protein>
<sequence>MYYEANHKIFVGTSETFTGVLHNNTAISGLGVVSSCWNIPDEDDSKSTLCFVMKHVDYQPQVTGVSPCTGNEGTSGKKIDPAGSVTPAGRVRPAKHIPSPNTPTNAVAGPSSTPSAKRKLASEEVPLKSPSLPARRARPAKLIKNIRHVPKPAVTPAKASRLPPKGKGKTSAALPPQVSTAAQDEENISDEEWPVSPVPPVTKKSAPKKTPASKSKKGKAPAKATEVESECPEEPSELIEADTDEDVEE</sequence>
<dbReference type="Proteomes" id="UP000001072">
    <property type="component" value="Unassembled WGS sequence"/>
</dbReference>
<dbReference type="InParanoid" id="F4R9U4"/>
<dbReference type="HOGENOM" id="CLU_059215_1_0_1"/>
<dbReference type="KEGG" id="mlr:MELLADRAFT_60363"/>
<reference evidence="3" key="1">
    <citation type="journal article" date="2011" name="Proc. Natl. Acad. Sci. U.S.A.">
        <title>Obligate biotrophy features unraveled by the genomic analysis of rust fungi.</title>
        <authorList>
            <person name="Duplessis S."/>
            <person name="Cuomo C.A."/>
            <person name="Lin Y.-C."/>
            <person name="Aerts A."/>
            <person name="Tisserant E."/>
            <person name="Veneault-Fourrey C."/>
            <person name="Joly D.L."/>
            <person name="Hacquard S."/>
            <person name="Amselem J."/>
            <person name="Cantarel B.L."/>
            <person name="Chiu R."/>
            <person name="Coutinho P.M."/>
            <person name="Feau N."/>
            <person name="Field M."/>
            <person name="Frey P."/>
            <person name="Gelhaye E."/>
            <person name="Goldberg J."/>
            <person name="Grabherr M.G."/>
            <person name="Kodira C.D."/>
            <person name="Kohler A."/>
            <person name="Kuees U."/>
            <person name="Lindquist E.A."/>
            <person name="Lucas S.M."/>
            <person name="Mago R."/>
            <person name="Mauceli E."/>
            <person name="Morin E."/>
            <person name="Murat C."/>
            <person name="Pangilinan J.L."/>
            <person name="Park R."/>
            <person name="Pearson M."/>
            <person name="Quesneville H."/>
            <person name="Rouhier N."/>
            <person name="Sakthikumar S."/>
            <person name="Salamov A.A."/>
            <person name="Schmutz J."/>
            <person name="Selles B."/>
            <person name="Shapiro H."/>
            <person name="Tanguay P."/>
            <person name="Tuskan G.A."/>
            <person name="Henrissat B."/>
            <person name="Van de Peer Y."/>
            <person name="Rouze P."/>
            <person name="Ellis J.G."/>
            <person name="Dodds P.N."/>
            <person name="Schein J.E."/>
            <person name="Zhong S."/>
            <person name="Hamelin R.C."/>
            <person name="Grigoriev I.V."/>
            <person name="Szabo L.J."/>
            <person name="Martin F."/>
        </authorList>
    </citation>
    <scope>NUCLEOTIDE SEQUENCE [LARGE SCALE GENOMIC DNA]</scope>
    <source>
        <strain evidence="3">98AG31 / pathotype 3-4-7</strain>
    </source>
</reference>
<feature type="compositionally biased region" description="Acidic residues" evidence="1">
    <location>
        <begin position="227"/>
        <end position="249"/>
    </location>
</feature>
<dbReference type="AlphaFoldDB" id="F4R9U4"/>
<feature type="compositionally biased region" description="Polar residues" evidence="1">
    <location>
        <begin position="102"/>
        <end position="115"/>
    </location>
</feature>
<dbReference type="GeneID" id="18929536"/>
<feature type="compositionally biased region" description="Basic residues" evidence="1">
    <location>
        <begin position="135"/>
        <end position="150"/>
    </location>
</feature>
<gene>
    <name evidence="2" type="ORF">MELLADRAFT_60363</name>
</gene>
<organism evidence="3">
    <name type="scientific">Melampsora larici-populina (strain 98AG31 / pathotype 3-4-7)</name>
    <name type="common">Poplar leaf rust fungus</name>
    <dbReference type="NCBI Taxonomy" id="747676"/>
    <lineage>
        <taxon>Eukaryota</taxon>
        <taxon>Fungi</taxon>
        <taxon>Dikarya</taxon>
        <taxon>Basidiomycota</taxon>
        <taxon>Pucciniomycotina</taxon>
        <taxon>Pucciniomycetes</taxon>
        <taxon>Pucciniales</taxon>
        <taxon>Melampsoraceae</taxon>
        <taxon>Melampsora</taxon>
    </lineage>
</organism>
<evidence type="ECO:0000313" key="3">
    <source>
        <dbReference type="Proteomes" id="UP000001072"/>
    </source>
</evidence>
<proteinExistence type="predicted"/>
<evidence type="ECO:0000313" key="2">
    <source>
        <dbReference type="EMBL" id="EGG10673.1"/>
    </source>
</evidence>
<feature type="compositionally biased region" description="Low complexity" evidence="1">
    <location>
        <begin position="201"/>
        <end position="213"/>
    </location>
</feature>
<name>F4R9U4_MELLP</name>
<evidence type="ECO:0000256" key="1">
    <source>
        <dbReference type="SAM" id="MobiDB-lite"/>
    </source>
</evidence>
<feature type="region of interest" description="Disordered" evidence="1">
    <location>
        <begin position="66"/>
        <end position="249"/>
    </location>
</feature>
<feature type="compositionally biased region" description="Acidic residues" evidence="1">
    <location>
        <begin position="183"/>
        <end position="193"/>
    </location>
</feature>
<dbReference type="VEuPathDB" id="FungiDB:MELLADRAFT_60363"/>
<dbReference type="EMBL" id="GL883094">
    <property type="protein sequence ID" value="EGG10673.1"/>
    <property type="molecule type" value="Genomic_DNA"/>
</dbReference>
<accession>F4R9U4</accession>
<keyword evidence="3" id="KW-1185">Reference proteome</keyword>
<dbReference type="RefSeq" id="XP_007406142.1">
    <property type="nucleotide sequence ID" value="XM_007406080.1"/>
</dbReference>
<dbReference type="OrthoDB" id="2506484at2759"/>